<dbReference type="InterPro" id="IPR002870">
    <property type="entry name" value="Peptidase_M12B_N"/>
</dbReference>
<accession>A0ABD2NIL9</accession>
<keyword evidence="4" id="KW-1185">Reference proteome</keyword>
<sequence>DYTANIKNYQLVVPHKLTTSGEFVSFHIPHFFKQSFPYSKRKRSLEDDETISYGINFLNKNFHVTLWPNHEFLCPNALREKREPKRKIKEREIEKIPSDELCHFVGIVRGVPGSRAAFSTCNGL</sequence>
<comment type="caution">
    <text evidence="3">The sequence shown here is derived from an EMBL/GenBank/DDBJ whole genome shotgun (WGS) entry which is preliminary data.</text>
</comment>
<evidence type="ECO:0000259" key="2">
    <source>
        <dbReference type="Pfam" id="PF01562"/>
    </source>
</evidence>
<feature type="non-terminal residue" evidence="3">
    <location>
        <position position="124"/>
    </location>
</feature>
<evidence type="ECO:0000256" key="1">
    <source>
        <dbReference type="ARBA" id="ARBA00023157"/>
    </source>
</evidence>
<name>A0ABD2NIL9_9CUCU</name>
<evidence type="ECO:0000313" key="4">
    <source>
        <dbReference type="Proteomes" id="UP001516400"/>
    </source>
</evidence>
<dbReference type="Pfam" id="PF01562">
    <property type="entry name" value="Pep_M12B_propep"/>
    <property type="match status" value="1"/>
</dbReference>
<feature type="domain" description="Peptidase M12B propeptide" evidence="2">
    <location>
        <begin position="10"/>
        <end position="109"/>
    </location>
</feature>
<dbReference type="EMBL" id="JABFTP020000103">
    <property type="protein sequence ID" value="KAL3278410.1"/>
    <property type="molecule type" value="Genomic_DNA"/>
</dbReference>
<dbReference type="Proteomes" id="UP001516400">
    <property type="component" value="Unassembled WGS sequence"/>
</dbReference>
<dbReference type="AlphaFoldDB" id="A0ABD2NIL9"/>
<keyword evidence="1" id="KW-1015">Disulfide bond</keyword>
<proteinExistence type="predicted"/>
<protein>
    <recommendedName>
        <fullName evidence="2">Peptidase M12B propeptide domain-containing protein</fullName>
    </recommendedName>
</protein>
<organism evidence="3 4">
    <name type="scientific">Cryptolaemus montrouzieri</name>
    <dbReference type="NCBI Taxonomy" id="559131"/>
    <lineage>
        <taxon>Eukaryota</taxon>
        <taxon>Metazoa</taxon>
        <taxon>Ecdysozoa</taxon>
        <taxon>Arthropoda</taxon>
        <taxon>Hexapoda</taxon>
        <taxon>Insecta</taxon>
        <taxon>Pterygota</taxon>
        <taxon>Neoptera</taxon>
        <taxon>Endopterygota</taxon>
        <taxon>Coleoptera</taxon>
        <taxon>Polyphaga</taxon>
        <taxon>Cucujiformia</taxon>
        <taxon>Coccinelloidea</taxon>
        <taxon>Coccinellidae</taxon>
        <taxon>Scymninae</taxon>
        <taxon>Scymnini</taxon>
        <taxon>Cryptolaemus</taxon>
    </lineage>
</organism>
<feature type="non-terminal residue" evidence="3">
    <location>
        <position position="1"/>
    </location>
</feature>
<evidence type="ECO:0000313" key="3">
    <source>
        <dbReference type="EMBL" id="KAL3278410.1"/>
    </source>
</evidence>
<gene>
    <name evidence="3" type="ORF">HHI36_013733</name>
</gene>
<reference evidence="3 4" key="1">
    <citation type="journal article" date="2021" name="BMC Biol.">
        <title>Horizontally acquired antibacterial genes associated with adaptive radiation of ladybird beetles.</title>
        <authorList>
            <person name="Li H.S."/>
            <person name="Tang X.F."/>
            <person name="Huang Y.H."/>
            <person name="Xu Z.Y."/>
            <person name="Chen M.L."/>
            <person name="Du X.Y."/>
            <person name="Qiu B.Y."/>
            <person name="Chen P.T."/>
            <person name="Zhang W."/>
            <person name="Slipinski A."/>
            <person name="Escalona H.E."/>
            <person name="Waterhouse R.M."/>
            <person name="Zwick A."/>
            <person name="Pang H."/>
        </authorList>
    </citation>
    <scope>NUCLEOTIDE SEQUENCE [LARGE SCALE GENOMIC DNA]</scope>
    <source>
        <strain evidence="3">SYSU2018</strain>
    </source>
</reference>